<evidence type="ECO:0000313" key="3">
    <source>
        <dbReference type="Proteomes" id="UP000199109"/>
    </source>
</evidence>
<dbReference type="EMBL" id="FNAO01000003">
    <property type="protein sequence ID" value="SDE16810.1"/>
    <property type="molecule type" value="Genomic_DNA"/>
</dbReference>
<dbReference type="STRING" id="641691.SAMN05421636_103481"/>
<dbReference type="Proteomes" id="UP000199109">
    <property type="component" value="Unassembled WGS sequence"/>
</dbReference>
<evidence type="ECO:0000256" key="1">
    <source>
        <dbReference type="SAM" id="MobiDB-lite"/>
    </source>
</evidence>
<feature type="region of interest" description="Disordered" evidence="1">
    <location>
        <begin position="28"/>
        <end position="56"/>
    </location>
</feature>
<reference evidence="2 3" key="1">
    <citation type="submission" date="2016-10" db="EMBL/GenBank/DDBJ databases">
        <authorList>
            <person name="de Groot N.N."/>
        </authorList>
    </citation>
    <scope>NUCLEOTIDE SEQUENCE [LARGE SCALE GENOMIC DNA]</scope>
    <source>
        <strain evidence="2 3">DSM 23421</strain>
    </source>
</reference>
<evidence type="ECO:0000313" key="2">
    <source>
        <dbReference type="EMBL" id="SDE16810.1"/>
    </source>
</evidence>
<keyword evidence="3" id="KW-1185">Reference proteome</keyword>
<protein>
    <submittedName>
        <fullName evidence="2">Uncharacterized protein</fullName>
    </submittedName>
</protein>
<name>A0A1G7AQ45_9FLAO</name>
<proteinExistence type="predicted"/>
<sequence>MPTLKAIHICNSHQPKLKPKIAKEYVSPTLNPNRNRNIGIEKQNGTKPAANTVYKQ</sequence>
<organism evidence="2 3">
    <name type="scientific">Pricia antarctica</name>
    <dbReference type="NCBI Taxonomy" id="641691"/>
    <lineage>
        <taxon>Bacteria</taxon>
        <taxon>Pseudomonadati</taxon>
        <taxon>Bacteroidota</taxon>
        <taxon>Flavobacteriia</taxon>
        <taxon>Flavobacteriales</taxon>
        <taxon>Flavobacteriaceae</taxon>
        <taxon>Pricia</taxon>
    </lineage>
</organism>
<gene>
    <name evidence="2" type="ORF">SAMN05421636_103481</name>
</gene>
<dbReference type="AlphaFoldDB" id="A0A1G7AQ45"/>
<accession>A0A1G7AQ45</accession>